<evidence type="ECO:0000313" key="6">
    <source>
        <dbReference type="Proteomes" id="UP000430021"/>
    </source>
</evidence>
<evidence type="ECO:0000313" key="7">
    <source>
        <dbReference type="Proteomes" id="UP000548685"/>
    </source>
</evidence>
<keyword evidence="7" id="KW-1185">Reference proteome</keyword>
<dbReference type="Proteomes" id="UP000430021">
    <property type="component" value="Unassembled WGS sequence"/>
</dbReference>
<feature type="transmembrane region" description="Helical" evidence="2">
    <location>
        <begin position="37"/>
        <end position="58"/>
    </location>
</feature>
<dbReference type="AlphaFoldDB" id="A0A6I4ULE8"/>
<dbReference type="PROSITE" id="PS51257">
    <property type="entry name" value="PROKAR_LIPOPROTEIN"/>
    <property type="match status" value="1"/>
</dbReference>
<keyword evidence="2" id="KW-0812">Transmembrane</keyword>
<dbReference type="Proteomes" id="UP000548685">
    <property type="component" value="Unassembled WGS sequence"/>
</dbReference>
<evidence type="ECO:0000313" key="4">
    <source>
        <dbReference type="EMBL" id="MBB3776304.1"/>
    </source>
</evidence>
<feature type="chain" id="PRO_5026301675" evidence="3">
    <location>
        <begin position="28"/>
        <end position="411"/>
    </location>
</feature>
<gene>
    <name evidence="4" type="ORF">FHS52_002273</name>
    <name evidence="5" type="ORF">GRI59_08320</name>
</gene>
<feature type="signal peptide" evidence="3">
    <location>
        <begin position="1"/>
        <end position="27"/>
    </location>
</feature>
<accession>A0A6I4ULE8</accession>
<organism evidence="5 6">
    <name type="scientific">Erythrobacter ramosus</name>
    <dbReference type="NCBI Taxonomy" id="35811"/>
    <lineage>
        <taxon>Bacteria</taxon>
        <taxon>Pseudomonadati</taxon>
        <taxon>Pseudomonadota</taxon>
        <taxon>Alphaproteobacteria</taxon>
        <taxon>Sphingomonadales</taxon>
        <taxon>Erythrobacteraceae</taxon>
        <taxon>Erythrobacter/Porphyrobacter group</taxon>
        <taxon>Erythrobacter</taxon>
    </lineage>
</organism>
<sequence>MRLTVSAFVTLAGLGCAATLVSTTALSQSSANPPVRYAMDAATMSGMGAMASGGGFGAMMGMMRGRPPEAVRTLLLQHGASTTAPKPQADHFMPQGAGLGTSLRLLPPAKAEYEGTPSFERPSGRLLLYWGCGARAPKGQPVVIDFAKLAAGEMPPGLFTSGVNLPEDWTMTISGSKTYTSWPHGKDNKSVPANGSLLGAHRIAANYSKEINFTLGEDFMPPLQARTSDVAGGASNLAWTGLDKATGYYAWAMGAKGMGRGGTPTEMVWWASSKQQAFGGPLWDWISPAGVRKLIAAGTVMPPEQRDCTIPAEVMQASGEAMMVNLQAYGPQVDFAYPARPADARKPWNPEWIARVRFRSSTMLLPGMEGMAGSMGGTDTAAEGSGEPPKPAKKKCKGLKGIAERAAGLCE</sequence>
<name>A0A6I4ULE8_9SPHN</name>
<dbReference type="EMBL" id="JACICE010000002">
    <property type="protein sequence ID" value="MBB3776304.1"/>
    <property type="molecule type" value="Genomic_DNA"/>
</dbReference>
<evidence type="ECO:0000256" key="1">
    <source>
        <dbReference type="SAM" id="MobiDB-lite"/>
    </source>
</evidence>
<evidence type="ECO:0000256" key="3">
    <source>
        <dbReference type="SAM" id="SignalP"/>
    </source>
</evidence>
<dbReference type="RefSeq" id="WP_160760755.1">
    <property type="nucleotide sequence ID" value="NZ_BAAADZ010000010.1"/>
</dbReference>
<keyword evidence="2" id="KW-1133">Transmembrane helix</keyword>
<dbReference type="OrthoDB" id="564777at2"/>
<feature type="region of interest" description="Disordered" evidence="1">
    <location>
        <begin position="374"/>
        <end position="399"/>
    </location>
</feature>
<reference evidence="5 6" key="1">
    <citation type="submission" date="2019-12" db="EMBL/GenBank/DDBJ databases">
        <title>Genomic-based taxomic classification of the family Erythrobacteraceae.</title>
        <authorList>
            <person name="Xu L."/>
        </authorList>
    </citation>
    <scope>NUCLEOTIDE SEQUENCE [LARGE SCALE GENOMIC DNA]</scope>
    <source>
        <strain evidence="5 6">JCM 10282</strain>
    </source>
</reference>
<evidence type="ECO:0000256" key="2">
    <source>
        <dbReference type="SAM" id="Phobius"/>
    </source>
</evidence>
<keyword evidence="3" id="KW-0732">Signal</keyword>
<keyword evidence="2" id="KW-0472">Membrane</keyword>
<reference evidence="4 7" key="2">
    <citation type="submission" date="2020-08" db="EMBL/GenBank/DDBJ databases">
        <title>Genomic Encyclopedia of Type Strains, Phase IV (KMG-IV): sequencing the most valuable type-strain genomes for metagenomic binning, comparative biology and taxonomic classification.</title>
        <authorList>
            <person name="Goeker M."/>
        </authorList>
    </citation>
    <scope>NUCLEOTIDE SEQUENCE [LARGE SCALE GENOMIC DNA]</scope>
    <source>
        <strain evidence="4 7">DSM 8510</strain>
    </source>
</reference>
<comment type="caution">
    <text evidence="5">The sequence shown here is derived from an EMBL/GenBank/DDBJ whole genome shotgun (WGS) entry which is preliminary data.</text>
</comment>
<proteinExistence type="predicted"/>
<protein>
    <submittedName>
        <fullName evidence="5">Uncharacterized protein</fullName>
    </submittedName>
</protein>
<dbReference type="EMBL" id="WTYB01000002">
    <property type="protein sequence ID" value="MXP38614.1"/>
    <property type="molecule type" value="Genomic_DNA"/>
</dbReference>
<evidence type="ECO:0000313" key="5">
    <source>
        <dbReference type="EMBL" id="MXP38614.1"/>
    </source>
</evidence>